<dbReference type="PROSITE" id="PS51178">
    <property type="entry name" value="PASTA"/>
    <property type="match status" value="1"/>
</dbReference>
<evidence type="ECO:0000313" key="8">
    <source>
        <dbReference type="Proteomes" id="UP000598271"/>
    </source>
</evidence>
<dbReference type="AlphaFoldDB" id="A0A8J3GA65"/>
<dbReference type="SUPFAM" id="SSF54184">
    <property type="entry name" value="Penicillin-binding protein 2x (pbp-2x), c-terminal domain"/>
    <property type="match status" value="1"/>
</dbReference>
<evidence type="ECO:0000256" key="5">
    <source>
        <dbReference type="SAM" id="Phobius"/>
    </source>
</evidence>
<dbReference type="Gene3D" id="3.30.10.20">
    <property type="match status" value="1"/>
</dbReference>
<dbReference type="SUPFAM" id="SSF56519">
    <property type="entry name" value="Penicillin binding protein dimerisation domain"/>
    <property type="match status" value="1"/>
</dbReference>
<gene>
    <name evidence="7" type="ORF">GCM10007390_24930</name>
</gene>
<dbReference type="Pfam" id="PF00905">
    <property type="entry name" value="Transpeptidase"/>
    <property type="match status" value="1"/>
</dbReference>
<dbReference type="Gene3D" id="3.90.1310.10">
    <property type="entry name" value="Penicillin-binding protein 2a (Domain 2)"/>
    <property type="match status" value="1"/>
</dbReference>
<comment type="subcellular location">
    <subcellularLocation>
        <location evidence="1">Membrane</location>
    </subcellularLocation>
</comment>
<feature type="domain" description="PASTA" evidence="6">
    <location>
        <begin position="675"/>
        <end position="733"/>
    </location>
</feature>
<sequence length="733" mass="81152">MKKGNTSEKEALMKRAYVVATILVLLAVVVVGRLVWIQRVAVYKGKTWKERAEASTMRMDTTQAMRGNIYASDGSLLATSIPYYYVVFDAKYPDSLFLAHHLDALADSLVSAFGRHTKSGYKSMIEKTRKGGRSTLRLHPRAISYRTRERIKRWPFFRRGDDTLKAANGKILYRKTIAGKFTTEYRRYRPFSPMADRTVGTVNSENGRGRVGLEASFDRQLAGTNGASWVQVLPRGVRLPVSDEFNLHPEPGHDIHTTLDINFQDVAESSLKKALEKYQANFGCVIVMEVATGKIKALSNLTRKGAGQFVDDQNYALAMGADPGSTFKLATMMAVLEETGIDPEKVWVDTGKGRLVYRGLAINDAHRGGFGKLTASQVLEKSSNIGTHLLMQRYFYSKPDKYLAYLEKFRLKNRTGVHMQGEAAPFLRDRDSKLWGKTSLTPMSYGYDMRMAPIQILALYNAVANQGYWVRPMIVEQIRSSSEIVNTYEPYVTPSPICSERTIRLVQGMLEGVVQRGTAPELKASPYRVAGKTGTAQKIVDGKYMARRGLRVSFVGYFPADRPKYSCLVMVDNSIAGGSDLYAGEVAAPVFKQVADRIYAYDLSLHEPAQLAPAGVPAPVKWAGRADEVEVMAKVLNLNTPPEDESDSDGTPADSNRWMQGSTASEGKTKWVARSVEKAQVPDLRGMSLRDALFIMENRGFRVGFKGSGKVVSQSLAPGASIAGAKRIMLGLE</sequence>
<dbReference type="InterPro" id="IPR050515">
    <property type="entry name" value="Beta-lactam/transpept"/>
</dbReference>
<dbReference type="GO" id="GO:0005886">
    <property type="term" value="C:plasma membrane"/>
    <property type="evidence" value="ECO:0007669"/>
    <property type="project" value="TreeGrafter"/>
</dbReference>
<evidence type="ECO:0000256" key="3">
    <source>
        <dbReference type="ARBA" id="ARBA00023136"/>
    </source>
</evidence>
<name>A0A8J3GA65_9BACT</name>
<dbReference type="GO" id="GO:0004180">
    <property type="term" value="F:carboxypeptidase activity"/>
    <property type="evidence" value="ECO:0007669"/>
    <property type="project" value="UniProtKB-KW"/>
</dbReference>
<reference evidence="7 8" key="1">
    <citation type="journal article" date="2014" name="Int. J. Syst. Evol. Microbiol.">
        <title>Complete genome sequence of Corynebacterium casei LMG S-19264T (=DSM 44701T), isolated from a smear-ripened cheese.</title>
        <authorList>
            <consortium name="US DOE Joint Genome Institute (JGI-PGF)"/>
            <person name="Walter F."/>
            <person name="Albersmeier A."/>
            <person name="Kalinowski J."/>
            <person name="Ruckert C."/>
        </authorList>
    </citation>
    <scope>NUCLEOTIDE SEQUENCE [LARGE SCALE GENOMIC DNA]</scope>
    <source>
        <strain evidence="7 8">KCTC 12866</strain>
    </source>
</reference>
<dbReference type="Proteomes" id="UP000598271">
    <property type="component" value="Unassembled WGS sequence"/>
</dbReference>
<evidence type="ECO:0000256" key="1">
    <source>
        <dbReference type="ARBA" id="ARBA00004370"/>
    </source>
</evidence>
<keyword evidence="5" id="KW-1133">Transmembrane helix</keyword>
<dbReference type="EMBL" id="BMXF01000002">
    <property type="protein sequence ID" value="GHB70315.1"/>
    <property type="molecule type" value="Genomic_DNA"/>
</dbReference>
<feature type="region of interest" description="Disordered" evidence="4">
    <location>
        <begin position="638"/>
        <end position="665"/>
    </location>
</feature>
<keyword evidence="3 5" id="KW-0472">Membrane</keyword>
<dbReference type="PANTHER" id="PTHR30627">
    <property type="entry name" value="PEPTIDOGLYCAN D,D-TRANSPEPTIDASE"/>
    <property type="match status" value="1"/>
</dbReference>
<dbReference type="InterPro" id="IPR005543">
    <property type="entry name" value="PASTA_dom"/>
</dbReference>
<proteinExistence type="predicted"/>
<dbReference type="Gene3D" id="3.30.450.330">
    <property type="match status" value="1"/>
</dbReference>
<protein>
    <submittedName>
        <fullName evidence="7">Penicillin-binding protein</fullName>
    </submittedName>
</protein>
<dbReference type="InterPro" id="IPR005311">
    <property type="entry name" value="PBP_dimer"/>
</dbReference>
<keyword evidence="2" id="KW-0645">Protease</keyword>
<feature type="compositionally biased region" description="Polar residues" evidence="4">
    <location>
        <begin position="653"/>
        <end position="665"/>
    </location>
</feature>
<dbReference type="CDD" id="cd06575">
    <property type="entry name" value="PASTA_Pbp2x-like_2"/>
    <property type="match status" value="1"/>
</dbReference>
<feature type="transmembrane region" description="Helical" evidence="5">
    <location>
        <begin position="16"/>
        <end position="36"/>
    </location>
</feature>
<evidence type="ECO:0000256" key="2">
    <source>
        <dbReference type="ARBA" id="ARBA00022645"/>
    </source>
</evidence>
<keyword evidence="2" id="KW-0378">Hydrolase</keyword>
<dbReference type="InterPro" id="IPR001460">
    <property type="entry name" value="PCN-bd_Tpept"/>
</dbReference>
<dbReference type="PANTHER" id="PTHR30627:SF1">
    <property type="entry name" value="PEPTIDOGLYCAN D,D-TRANSPEPTIDASE FTSI"/>
    <property type="match status" value="1"/>
</dbReference>
<dbReference type="Pfam" id="PF03717">
    <property type="entry name" value="PBP_dimer"/>
    <property type="match status" value="1"/>
</dbReference>
<dbReference type="SMART" id="SM00740">
    <property type="entry name" value="PASTA"/>
    <property type="match status" value="1"/>
</dbReference>
<evidence type="ECO:0000256" key="4">
    <source>
        <dbReference type="SAM" id="MobiDB-lite"/>
    </source>
</evidence>
<keyword evidence="2" id="KW-0121">Carboxypeptidase</keyword>
<keyword evidence="8" id="KW-1185">Reference proteome</keyword>
<dbReference type="InterPro" id="IPR036138">
    <property type="entry name" value="PBP_dimer_sf"/>
</dbReference>
<accession>A0A8J3GA65</accession>
<dbReference type="SUPFAM" id="SSF56601">
    <property type="entry name" value="beta-lactamase/transpeptidase-like"/>
    <property type="match status" value="1"/>
</dbReference>
<dbReference type="GO" id="GO:0008658">
    <property type="term" value="F:penicillin binding"/>
    <property type="evidence" value="ECO:0007669"/>
    <property type="project" value="InterPro"/>
</dbReference>
<evidence type="ECO:0000259" key="6">
    <source>
        <dbReference type="PROSITE" id="PS51178"/>
    </source>
</evidence>
<evidence type="ECO:0000313" key="7">
    <source>
        <dbReference type="EMBL" id="GHB70315.1"/>
    </source>
</evidence>
<comment type="caution">
    <text evidence="7">The sequence shown here is derived from an EMBL/GenBank/DDBJ whole genome shotgun (WGS) entry which is preliminary data.</text>
</comment>
<dbReference type="InterPro" id="IPR012338">
    <property type="entry name" value="Beta-lactam/transpept-like"/>
</dbReference>
<dbReference type="Pfam" id="PF03793">
    <property type="entry name" value="PASTA"/>
    <property type="match status" value="1"/>
</dbReference>
<dbReference type="RefSeq" id="WP_189564760.1">
    <property type="nucleotide sequence ID" value="NZ_BMXF01000002.1"/>
</dbReference>
<keyword evidence="5" id="KW-0812">Transmembrane</keyword>
<organism evidence="7 8">
    <name type="scientific">Persicitalea jodogahamensis</name>
    <dbReference type="NCBI Taxonomy" id="402147"/>
    <lineage>
        <taxon>Bacteria</taxon>
        <taxon>Pseudomonadati</taxon>
        <taxon>Bacteroidota</taxon>
        <taxon>Cytophagia</taxon>
        <taxon>Cytophagales</taxon>
        <taxon>Spirosomataceae</taxon>
        <taxon>Persicitalea</taxon>
    </lineage>
</organism>
<dbReference type="GO" id="GO:0071555">
    <property type="term" value="P:cell wall organization"/>
    <property type="evidence" value="ECO:0007669"/>
    <property type="project" value="TreeGrafter"/>
</dbReference>
<dbReference type="Gene3D" id="3.40.710.10">
    <property type="entry name" value="DD-peptidase/beta-lactamase superfamily"/>
    <property type="match status" value="1"/>
</dbReference>